<name>A0A926ERC8_9FIRM</name>
<evidence type="ECO:0000313" key="2">
    <source>
        <dbReference type="EMBL" id="MBC8587105.1"/>
    </source>
</evidence>
<reference evidence="2" key="1">
    <citation type="submission" date="2020-08" db="EMBL/GenBank/DDBJ databases">
        <title>Genome public.</title>
        <authorList>
            <person name="Liu C."/>
            <person name="Sun Q."/>
        </authorList>
    </citation>
    <scope>NUCLEOTIDE SEQUENCE</scope>
    <source>
        <strain evidence="2">BX21</strain>
    </source>
</reference>
<organism evidence="2 3">
    <name type="scientific">Paratissierella segnis</name>
    <dbReference type="NCBI Taxonomy" id="2763679"/>
    <lineage>
        <taxon>Bacteria</taxon>
        <taxon>Bacillati</taxon>
        <taxon>Bacillota</taxon>
        <taxon>Tissierellia</taxon>
        <taxon>Tissierellales</taxon>
        <taxon>Tissierellaceae</taxon>
        <taxon>Paratissierella</taxon>
    </lineage>
</organism>
<comment type="caution">
    <text evidence="2">The sequence shown here is derived from an EMBL/GenBank/DDBJ whole genome shotgun (WGS) entry which is preliminary data.</text>
</comment>
<feature type="region of interest" description="Disordered" evidence="1">
    <location>
        <begin position="40"/>
        <end position="61"/>
    </location>
</feature>
<gene>
    <name evidence="2" type="ORF">H8707_02460</name>
</gene>
<protein>
    <submittedName>
        <fullName evidence="2">Uncharacterized protein</fullName>
    </submittedName>
</protein>
<evidence type="ECO:0000256" key="1">
    <source>
        <dbReference type="SAM" id="MobiDB-lite"/>
    </source>
</evidence>
<dbReference type="AlphaFoldDB" id="A0A926ERC8"/>
<proteinExistence type="predicted"/>
<dbReference type="EMBL" id="JACRTG010000008">
    <property type="protein sequence ID" value="MBC8587105.1"/>
    <property type="molecule type" value="Genomic_DNA"/>
</dbReference>
<accession>A0A926ERC8</accession>
<evidence type="ECO:0000313" key="3">
    <source>
        <dbReference type="Proteomes" id="UP000601171"/>
    </source>
</evidence>
<keyword evidence="3" id="KW-1185">Reference proteome</keyword>
<feature type="compositionally biased region" description="Basic residues" evidence="1">
    <location>
        <begin position="48"/>
        <end position="61"/>
    </location>
</feature>
<dbReference type="Proteomes" id="UP000601171">
    <property type="component" value="Unassembled WGS sequence"/>
</dbReference>
<sequence>MLTQQSTIKCKNCNAVFANKKMYNMHIMLCTNFINESKKEEKIEEKKTKRTTKKKKSGEDA</sequence>
<dbReference type="RefSeq" id="WP_262428577.1">
    <property type="nucleotide sequence ID" value="NZ_JACRTG010000008.1"/>
</dbReference>